<comment type="caution">
    <text evidence="2">The sequence shown here is derived from an EMBL/GenBank/DDBJ whole genome shotgun (WGS) entry which is preliminary data.</text>
</comment>
<accession>B6WRS6</accession>
<dbReference type="EMBL" id="ABXU01000025">
    <property type="protein sequence ID" value="EEB34279.1"/>
    <property type="molecule type" value="Genomic_DNA"/>
</dbReference>
<protein>
    <submittedName>
        <fullName evidence="2">Uncharacterized protein</fullName>
    </submittedName>
</protein>
<dbReference type="Proteomes" id="UP000003676">
    <property type="component" value="Unassembled WGS sequence"/>
</dbReference>
<dbReference type="HOGENOM" id="CLU_2824113_0_0_7"/>
<reference evidence="2 3" key="1">
    <citation type="submission" date="2008-10" db="EMBL/GenBank/DDBJ databases">
        <title>Draft genome sequence of Desulvovibrio piger (ATCC 29098).</title>
        <authorList>
            <person name="Sudarsanam P."/>
            <person name="Ley R."/>
            <person name="Guruge J."/>
            <person name="Turnbaugh P.J."/>
            <person name="Mahowald M."/>
            <person name="Liep D."/>
            <person name="Gordon J."/>
        </authorList>
    </citation>
    <scope>NUCLEOTIDE SEQUENCE [LARGE SCALE GENOMIC DNA]</scope>
    <source>
        <strain evidence="2 3">ATCC 29098</strain>
    </source>
</reference>
<evidence type="ECO:0000313" key="2">
    <source>
        <dbReference type="EMBL" id="EEB34279.1"/>
    </source>
</evidence>
<organism evidence="2 3">
    <name type="scientific">Desulfovibrio piger ATCC 29098</name>
    <dbReference type="NCBI Taxonomy" id="411464"/>
    <lineage>
        <taxon>Bacteria</taxon>
        <taxon>Pseudomonadati</taxon>
        <taxon>Thermodesulfobacteriota</taxon>
        <taxon>Desulfovibrionia</taxon>
        <taxon>Desulfovibrionales</taxon>
        <taxon>Desulfovibrionaceae</taxon>
        <taxon>Desulfovibrio</taxon>
    </lineage>
</organism>
<evidence type="ECO:0000256" key="1">
    <source>
        <dbReference type="SAM" id="MobiDB-lite"/>
    </source>
</evidence>
<feature type="region of interest" description="Disordered" evidence="1">
    <location>
        <begin position="34"/>
        <end position="66"/>
    </location>
</feature>
<gene>
    <name evidence="2" type="ORF">DESPIG_00767</name>
</gene>
<sequence>MKGWTPDKQAPLRRGFLWRNLDFCIDNKSRLRHKGFTDGGKAERENKGEKNVKGYLGGDAGNLTGA</sequence>
<proteinExistence type="predicted"/>
<feature type="compositionally biased region" description="Basic and acidic residues" evidence="1">
    <location>
        <begin position="40"/>
        <end position="52"/>
    </location>
</feature>
<evidence type="ECO:0000313" key="3">
    <source>
        <dbReference type="Proteomes" id="UP000003676"/>
    </source>
</evidence>
<name>B6WRS6_9BACT</name>
<dbReference type="AlphaFoldDB" id="B6WRS6"/>
<reference evidence="2 3" key="2">
    <citation type="submission" date="2008-10" db="EMBL/GenBank/DDBJ databases">
        <authorList>
            <person name="Fulton L."/>
            <person name="Clifton S."/>
            <person name="Fulton B."/>
            <person name="Xu J."/>
            <person name="Minx P."/>
            <person name="Pepin K.H."/>
            <person name="Johnson M."/>
            <person name="Bhonagiri V."/>
            <person name="Nash W.E."/>
            <person name="Mardis E.R."/>
            <person name="Wilson R.K."/>
        </authorList>
    </citation>
    <scope>NUCLEOTIDE SEQUENCE [LARGE SCALE GENOMIC DNA]</scope>
    <source>
        <strain evidence="2 3">ATCC 29098</strain>
    </source>
</reference>